<organism evidence="1 2">
    <name type="scientific">Oikopleura dioica</name>
    <name type="common">Tunicate</name>
    <dbReference type="NCBI Taxonomy" id="34765"/>
    <lineage>
        <taxon>Eukaryota</taxon>
        <taxon>Metazoa</taxon>
        <taxon>Chordata</taxon>
        <taxon>Tunicata</taxon>
        <taxon>Appendicularia</taxon>
        <taxon>Copelata</taxon>
        <taxon>Oikopleuridae</taxon>
        <taxon>Oikopleura</taxon>
    </lineage>
</organism>
<evidence type="ECO:0000313" key="1">
    <source>
        <dbReference type="EMBL" id="CAG5114326.1"/>
    </source>
</evidence>
<sequence length="214" mass="23422">MKVSLPLKSISLSQLGGINFLPNLSSTQLKKSITGTIFKTPSDVPRTAELLESDSGPGRTVTVSSKPRISYQSEYHKISGIVPLKDSTTGGSEGTYSYSGLVLNHTPTNLTNLSNLQSSAGVNICILSPDVSFSKTGSMLFANRDQKIDKLPRRINNTPVELRSDGADQEKEAINQALAQELQIKHYRELFIPGISYPTLPTIFPLLRHAEHWV</sequence>
<reference evidence="1 2" key="1">
    <citation type="submission" date="2021-04" db="EMBL/GenBank/DDBJ databases">
        <authorList>
            <person name="Bliznina A."/>
        </authorList>
    </citation>
    <scope>NUCLEOTIDE SEQUENCE [LARGE SCALE GENOMIC DNA]</scope>
</reference>
<evidence type="ECO:0000313" key="2">
    <source>
        <dbReference type="Proteomes" id="UP001158576"/>
    </source>
</evidence>
<keyword evidence="2" id="KW-1185">Reference proteome</keyword>
<accession>A0ABN7TGT6</accession>
<dbReference type="EMBL" id="OU015567">
    <property type="protein sequence ID" value="CAG5114326.1"/>
    <property type="molecule type" value="Genomic_DNA"/>
</dbReference>
<proteinExistence type="predicted"/>
<gene>
    <name evidence="1" type="ORF">OKIOD_LOCUS17150</name>
</gene>
<protein>
    <submittedName>
        <fullName evidence="1">Oidioi.mRNA.OKI2018_I69.chr2.g8385.t1.cds</fullName>
    </submittedName>
</protein>
<name>A0ABN7TGT6_OIKDI</name>
<dbReference type="Proteomes" id="UP001158576">
    <property type="component" value="Chromosome 2"/>
</dbReference>